<dbReference type="InterPro" id="IPR000109">
    <property type="entry name" value="POT_fam"/>
</dbReference>
<feature type="transmembrane region" description="Helical" evidence="8">
    <location>
        <begin position="154"/>
        <end position="173"/>
    </location>
</feature>
<dbReference type="InterPro" id="IPR050171">
    <property type="entry name" value="MFS_Transporters"/>
</dbReference>
<keyword evidence="3" id="KW-1003">Cell membrane</keyword>
<proteinExistence type="inferred from homology"/>
<dbReference type="CDD" id="cd17346">
    <property type="entry name" value="MFS_DtpA_like"/>
    <property type="match status" value="1"/>
</dbReference>
<feature type="transmembrane region" description="Helical" evidence="8">
    <location>
        <begin position="284"/>
        <end position="301"/>
    </location>
</feature>
<keyword evidence="2 7" id="KW-0813">Transport</keyword>
<gene>
    <name evidence="9" type="ORF">NQU54_46895</name>
</gene>
<feature type="transmembrane region" description="Helical" evidence="8">
    <location>
        <begin position="334"/>
        <end position="352"/>
    </location>
</feature>
<dbReference type="InterPro" id="IPR036259">
    <property type="entry name" value="MFS_trans_sf"/>
</dbReference>
<dbReference type="Proteomes" id="UP001142400">
    <property type="component" value="Unassembled WGS sequence"/>
</dbReference>
<organism evidence="9 10">
    <name type="scientific">Streptomyces malaysiensis subsp. samsunensis</name>
    <dbReference type="NCBI Taxonomy" id="459658"/>
    <lineage>
        <taxon>Bacteria</taxon>
        <taxon>Bacillati</taxon>
        <taxon>Actinomycetota</taxon>
        <taxon>Actinomycetes</taxon>
        <taxon>Kitasatosporales</taxon>
        <taxon>Streptomycetaceae</taxon>
        <taxon>Streptomyces</taxon>
        <taxon>Streptomyces violaceusniger group</taxon>
    </lineage>
</organism>
<feature type="transmembrane region" description="Helical" evidence="8">
    <location>
        <begin position="63"/>
        <end position="82"/>
    </location>
</feature>
<sequence length="510" mass="54699">MSKATDSGVSTEFFGHPAGLKWLFAMDACERFSYYGMRAILLYFIIDTSAHGGLALSKASGQALVAVYGASAYFLSILGGVLADRFVGPYRSTLYGGVIVLTGHLLLILPVEAASWTGICCVAVGTGLLKPNVQTMAGTLYRDGDLRRDGGFQLLYMSVNIGAFCAALIVGMLRAAGGYHAGFAAAAVVMALSLLVFLIGRSSMPVEAMHPTQRLARHQRTKLAVGSAGAVTVTVAVFLLFLMFSHNTPDAVIGTVSVLSAAAALGYFAVLFRSRSVTPFERRNVRAYLPLWFAALLVWMIEEQAAVKMATFAASHTDLRIGGFHIPPEWYQSINPAVIVLFAPFLAAWFTTRAGKFPGLAHKFVFGTGVTALSALLMGLAFQRWPAGGSLAPWWVLLAVFVIQTVGVMFISPVGAAATTMLMPKAFKAQGMAVWLLNNAVAQGVAAAVIRYMDELSDADFYYWLTAITAALTFVLMLYSPSITRRMRDLAQNHHSTDASQNQLVVGGTK</sequence>
<comment type="subcellular location">
    <subcellularLocation>
        <location evidence="1">Cell membrane</location>
        <topology evidence="1">Multi-pass membrane protein</topology>
    </subcellularLocation>
    <subcellularLocation>
        <location evidence="7">Membrane</location>
        <topology evidence="7">Multi-pass membrane protein</topology>
    </subcellularLocation>
</comment>
<dbReference type="InterPro" id="IPR005279">
    <property type="entry name" value="Dipep/tripep_permease"/>
</dbReference>
<evidence type="ECO:0000313" key="10">
    <source>
        <dbReference type="Proteomes" id="UP001142400"/>
    </source>
</evidence>
<evidence type="ECO:0000256" key="1">
    <source>
        <dbReference type="ARBA" id="ARBA00004651"/>
    </source>
</evidence>
<comment type="caution">
    <text evidence="9">The sequence shown here is derived from an EMBL/GenBank/DDBJ whole genome shotgun (WGS) entry which is preliminary data.</text>
</comment>
<dbReference type="SUPFAM" id="SSF103473">
    <property type="entry name" value="MFS general substrate transporter"/>
    <property type="match status" value="1"/>
</dbReference>
<evidence type="ECO:0000256" key="7">
    <source>
        <dbReference type="RuleBase" id="RU003755"/>
    </source>
</evidence>
<feature type="transmembrane region" description="Helical" evidence="8">
    <location>
        <begin position="364"/>
        <end position="382"/>
    </location>
</feature>
<protein>
    <submittedName>
        <fullName evidence="9">Oligopeptide:H+ symporter</fullName>
    </submittedName>
</protein>
<dbReference type="PANTHER" id="PTHR23517">
    <property type="entry name" value="RESISTANCE PROTEIN MDTM, PUTATIVE-RELATED-RELATED"/>
    <property type="match status" value="1"/>
</dbReference>
<feature type="transmembrane region" description="Helical" evidence="8">
    <location>
        <begin position="40"/>
        <end position="57"/>
    </location>
</feature>
<evidence type="ECO:0000256" key="6">
    <source>
        <dbReference type="ARBA" id="ARBA00023136"/>
    </source>
</evidence>
<dbReference type="InterPro" id="IPR018456">
    <property type="entry name" value="PTR2_symporter_CS"/>
</dbReference>
<dbReference type="PANTHER" id="PTHR23517:SF15">
    <property type="entry name" value="PROTON-DEPENDENT OLIGOPEPTIDE FAMILY TRANSPORT PROTEIN"/>
    <property type="match status" value="1"/>
</dbReference>
<comment type="similarity">
    <text evidence="7">Belongs to the major facilitator superfamily. Proton-dependent oligopeptide transporter (POT/PTR) (TC 2.A.17) family.</text>
</comment>
<keyword evidence="10" id="KW-1185">Reference proteome</keyword>
<dbReference type="EMBL" id="JANIIC010000124">
    <property type="protein sequence ID" value="MCQ8836330.1"/>
    <property type="molecule type" value="Genomic_DNA"/>
</dbReference>
<evidence type="ECO:0000256" key="8">
    <source>
        <dbReference type="SAM" id="Phobius"/>
    </source>
</evidence>
<dbReference type="Pfam" id="PF00854">
    <property type="entry name" value="PTR2"/>
    <property type="match status" value="1"/>
</dbReference>
<evidence type="ECO:0000256" key="4">
    <source>
        <dbReference type="ARBA" id="ARBA00022692"/>
    </source>
</evidence>
<evidence type="ECO:0000256" key="2">
    <source>
        <dbReference type="ARBA" id="ARBA00022448"/>
    </source>
</evidence>
<dbReference type="AlphaFoldDB" id="A0A9X2M4H5"/>
<dbReference type="GO" id="GO:0005886">
    <property type="term" value="C:plasma membrane"/>
    <property type="evidence" value="ECO:0007669"/>
    <property type="project" value="UniProtKB-SubCell"/>
</dbReference>
<keyword evidence="5 8" id="KW-1133">Transmembrane helix</keyword>
<dbReference type="GO" id="GO:1904680">
    <property type="term" value="F:peptide transmembrane transporter activity"/>
    <property type="evidence" value="ECO:0007669"/>
    <property type="project" value="InterPro"/>
</dbReference>
<feature type="transmembrane region" description="Helical" evidence="8">
    <location>
        <begin position="221"/>
        <end position="245"/>
    </location>
</feature>
<keyword evidence="6 8" id="KW-0472">Membrane</keyword>
<feature type="transmembrane region" description="Helical" evidence="8">
    <location>
        <begin position="179"/>
        <end position="200"/>
    </location>
</feature>
<dbReference type="RefSeq" id="WP_257636380.1">
    <property type="nucleotide sequence ID" value="NZ_JANIIC010000124.1"/>
</dbReference>
<evidence type="ECO:0000256" key="5">
    <source>
        <dbReference type="ARBA" id="ARBA00022989"/>
    </source>
</evidence>
<dbReference type="NCBIfam" id="TIGR00924">
    <property type="entry name" value="yjdL_sub1_fam"/>
    <property type="match status" value="1"/>
</dbReference>
<feature type="transmembrane region" description="Helical" evidence="8">
    <location>
        <begin position="116"/>
        <end position="133"/>
    </location>
</feature>
<evidence type="ECO:0000256" key="3">
    <source>
        <dbReference type="ARBA" id="ARBA00022475"/>
    </source>
</evidence>
<name>A0A9X2M4H5_STRMQ</name>
<dbReference type="GO" id="GO:0006857">
    <property type="term" value="P:oligopeptide transport"/>
    <property type="evidence" value="ECO:0007669"/>
    <property type="project" value="InterPro"/>
</dbReference>
<feature type="transmembrane region" description="Helical" evidence="8">
    <location>
        <begin position="432"/>
        <end position="450"/>
    </location>
</feature>
<dbReference type="PROSITE" id="PS01023">
    <property type="entry name" value="PTR2_2"/>
    <property type="match status" value="1"/>
</dbReference>
<evidence type="ECO:0000313" key="9">
    <source>
        <dbReference type="EMBL" id="MCQ8836330.1"/>
    </source>
</evidence>
<feature type="transmembrane region" description="Helical" evidence="8">
    <location>
        <begin position="394"/>
        <end position="420"/>
    </location>
</feature>
<accession>A0A9X2M4H5</accession>
<feature type="transmembrane region" description="Helical" evidence="8">
    <location>
        <begin position="251"/>
        <end position="272"/>
    </location>
</feature>
<feature type="transmembrane region" description="Helical" evidence="8">
    <location>
        <begin position="462"/>
        <end position="479"/>
    </location>
</feature>
<keyword evidence="4 7" id="KW-0812">Transmembrane</keyword>
<dbReference type="Gene3D" id="1.20.1250.20">
    <property type="entry name" value="MFS general substrate transporter like domains"/>
    <property type="match status" value="1"/>
</dbReference>
<reference evidence="9" key="1">
    <citation type="submission" date="2022-06" db="EMBL/GenBank/DDBJ databases">
        <title>WGS of actinobacteria.</title>
        <authorList>
            <person name="Thawai C."/>
        </authorList>
    </citation>
    <scope>NUCLEOTIDE SEQUENCE</scope>
    <source>
        <strain evidence="9">DSM 42010</strain>
    </source>
</reference>